<dbReference type="InterPro" id="IPR003406">
    <property type="entry name" value="Glyco_trans_14"/>
</dbReference>
<dbReference type="GeneID" id="115992779"/>
<name>A0A7N2LT29_QUELO</name>
<evidence type="ECO:0000256" key="1">
    <source>
        <dbReference type="ARBA" id="ARBA00004606"/>
    </source>
</evidence>
<comment type="subcellular location">
    <subcellularLocation>
        <location evidence="1">Membrane</location>
        <topology evidence="1">Single-pass type II membrane protein</topology>
    </subcellularLocation>
</comment>
<keyword evidence="6" id="KW-0732">Signal</keyword>
<dbReference type="PANTHER" id="PTHR45719:SF11">
    <property type="entry name" value="OS01G0121800 PROTEIN"/>
    <property type="match status" value="1"/>
</dbReference>
<dbReference type="RefSeq" id="XP_030972870.1">
    <property type="nucleotide sequence ID" value="XM_031117010.1"/>
</dbReference>
<dbReference type="EnsemblPlants" id="QL05p083871:mrna">
    <property type="protein sequence ID" value="QL05p083871:mrna"/>
    <property type="gene ID" value="QL05p083871"/>
</dbReference>
<evidence type="ECO:0000256" key="4">
    <source>
        <dbReference type="ARBA" id="ARBA00023136"/>
    </source>
</evidence>
<evidence type="ECO:0000256" key="6">
    <source>
        <dbReference type="SAM" id="SignalP"/>
    </source>
</evidence>
<dbReference type="InterPro" id="IPR044610">
    <property type="entry name" value="GLCAT14A/B/C"/>
</dbReference>
<keyword evidence="3" id="KW-0808">Transferase</keyword>
<dbReference type="GO" id="GO:0015020">
    <property type="term" value="F:glucuronosyltransferase activity"/>
    <property type="evidence" value="ECO:0007669"/>
    <property type="project" value="InterPro"/>
</dbReference>
<evidence type="ECO:0000256" key="2">
    <source>
        <dbReference type="ARBA" id="ARBA00022676"/>
    </source>
</evidence>
<feature type="signal peptide" evidence="6">
    <location>
        <begin position="1"/>
        <end position="31"/>
    </location>
</feature>
<organism evidence="7 8">
    <name type="scientific">Quercus lobata</name>
    <name type="common">Valley oak</name>
    <dbReference type="NCBI Taxonomy" id="97700"/>
    <lineage>
        <taxon>Eukaryota</taxon>
        <taxon>Viridiplantae</taxon>
        <taxon>Streptophyta</taxon>
        <taxon>Embryophyta</taxon>
        <taxon>Tracheophyta</taxon>
        <taxon>Spermatophyta</taxon>
        <taxon>Magnoliopsida</taxon>
        <taxon>eudicotyledons</taxon>
        <taxon>Gunneridae</taxon>
        <taxon>Pentapetalae</taxon>
        <taxon>rosids</taxon>
        <taxon>fabids</taxon>
        <taxon>Fagales</taxon>
        <taxon>Fagaceae</taxon>
        <taxon>Quercus</taxon>
    </lineage>
</organism>
<dbReference type="GO" id="GO:0016020">
    <property type="term" value="C:membrane"/>
    <property type="evidence" value="ECO:0007669"/>
    <property type="project" value="UniProtKB-SubCell"/>
</dbReference>
<dbReference type="KEGG" id="qlo:115992779"/>
<dbReference type="AlphaFoldDB" id="A0A7N2LT29"/>
<dbReference type="RefSeq" id="XP_030972873.1">
    <property type="nucleotide sequence ID" value="XM_031117013.1"/>
</dbReference>
<dbReference type="RefSeq" id="XP_030972871.1">
    <property type="nucleotide sequence ID" value="XM_031117011.1"/>
</dbReference>
<evidence type="ECO:0000256" key="5">
    <source>
        <dbReference type="ARBA" id="ARBA00023180"/>
    </source>
</evidence>
<reference evidence="7 8" key="1">
    <citation type="journal article" date="2016" name="G3 (Bethesda)">
        <title>First Draft Assembly and Annotation of the Genome of a California Endemic Oak Quercus lobata Nee (Fagaceae).</title>
        <authorList>
            <person name="Sork V.L."/>
            <person name="Fitz-Gibbon S.T."/>
            <person name="Puiu D."/>
            <person name="Crepeau M."/>
            <person name="Gugger P.F."/>
            <person name="Sherman R."/>
            <person name="Stevens K."/>
            <person name="Langley C.H."/>
            <person name="Pellegrini M."/>
            <person name="Salzberg S.L."/>
        </authorList>
    </citation>
    <scope>NUCLEOTIDE SEQUENCE [LARGE SCALE GENOMIC DNA]</scope>
    <source>
        <strain evidence="7 8">cv. SW786</strain>
    </source>
</reference>
<dbReference type="Proteomes" id="UP000594261">
    <property type="component" value="Chromosome 5"/>
</dbReference>
<evidence type="ECO:0000313" key="7">
    <source>
        <dbReference type="EnsemblPlants" id="QL05p083871:mrna"/>
    </source>
</evidence>
<sequence length="429" mass="48709">MRISKVHSWIPGYHLWILVFLVSLLLLGVLSRSFRSGFSDESNEYQPPKIIPSKGNGYPPVIAYWIFGTNGESKKMLRLLKAIYHPRNQYLLQLDAESSDHERGDLALSIQSEKVFQAFGNVHVVGKSYAVNRMGASALGATLHAAALLLKISTDWDWFITLSASDYPLMTQDDLLHAFTFLPRDLNFVHYTNKTSWIWKERKLSNQIVVDPSLHNQKSSPLFYAVETRETPDAFKLFGGSPWVILTRAFMEYCIRGWDNSPRKLLMYFSNVAYPLESYFHTVLCNSADFQNTTVDNDLRYIIWDTTHGEANVLNMLHYDKMVASGTVFARPFQEGDRVLNKIDISVLNRPPNGLVPGEWCIDKGMNRSTETSKQHEELCSTWGNINAIKPGPYGIKLGVLLSELARGGTLRTSPCEQQSESRNITRTM</sequence>
<accession>A0A7N2LT29</accession>
<keyword evidence="8" id="KW-1185">Reference proteome</keyword>
<dbReference type="InParanoid" id="A0A7N2LT29"/>
<protein>
    <submittedName>
        <fullName evidence="7">Uncharacterized protein</fullName>
    </submittedName>
</protein>
<gene>
    <name evidence="7" type="primary">LOC115992779</name>
</gene>
<dbReference type="RefSeq" id="XP_030972872.1">
    <property type="nucleotide sequence ID" value="XM_031117012.1"/>
</dbReference>
<feature type="chain" id="PRO_5029501141" evidence="6">
    <location>
        <begin position="32"/>
        <end position="429"/>
    </location>
</feature>
<evidence type="ECO:0000256" key="3">
    <source>
        <dbReference type="ARBA" id="ARBA00022679"/>
    </source>
</evidence>
<proteinExistence type="predicted"/>
<dbReference type="Gramene" id="QL05p083871:mrna">
    <property type="protein sequence ID" value="QL05p083871:mrna"/>
    <property type="gene ID" value="QL05p083871"/>
</dbReference>
<keyword evidence="2" id="KW-0328">Glycosyltransferase</keyword>
<dbReference type="OMA" id="AYWICGT"/>
<reference evidence="7" key="2">
    <citation type="submission" date="2021-01" db="UniProtKB">
        <authorList>
            <consortium name="EnsemblPlants"/>
        </authorList>
    </citation>
    <scope>IDENTIFICATION</scope>
</reference>
<dbReference type="Pfam" id="PF02485">
    <property type="entry name" value="Branch"/>
    <property type="match status" value="1"/>
</dbReference>
<keyword evidence="4" id="KW-0472">Membrane</keyword>
<evidence type="ECO:0000313" key="8">
    <source>
        <dbReference type="Proteomes" id="UP000594261"/>
    </source>
</evidence>
<dbReference type="EMBL" id="LRBV02000005">
    <property type="status" value="NOT_ANNOTATED_CDS"/>
    <property type="molecule type" value="Genomic_DNA"/>
</dbReference>
<dbReference type="OrthoDB" id="2019572at2759"/>
<keyword evidence="5" id="KW-0325">Glycoprotein</keyword>
<dbReference type="PANTHER" id="PTHR45719">
    <property type="entry name" value="GLYCOSYLTRANSFERASE"/>
    <property type="match status" value="1"/>
</dbReference>